<feature type="domain" description="Schlafen AlbA-2" evidence="1">
    <location>
        <begin position="26"/>
        <end position="138"/>
    </location>
</feature>
<dbReference type="Pfam" id="PF09339">
    <property type="entry name" value="HTH_IclR"/>
    <property type="match status" value="1"/>
</dbReference>
<dbReference type="PANTHER" id="PTHR30595">
    <property type="entry name" value="GLPR-RELATED TRANSCRIPTIONAL REPRESSOR"/>
    <property type="match status" value="1"/>
</dbReference>
<dbReference type="Pfam" id="PF13749">
    <property type="entry name" value="HATPase_c_4"/>
    <property type="match status" value="1"/>
</dbReference>
<reference evidence="3 4" key="1">
    <citation type="submission" date="2023-07" db="EMBL/GenBank/DDBJ databases">
        <title>Sequencing the genomes of 1000 actinobacteria strains.</title>
        <authorList>
            <person name="Klenk H.-P."/>
        </authorList>
    </citation>
    <scope>NUCLEOTIDE SEQUENCE [LARGE SCALE GENOMIC DNA]</scope>
    <source>
        <strain evidence="3 4">DSM 102162</strain>
    </source>
</reference>
<dbReference type="Gene3D" id="1.10.10.10">
    <property type="entry name" value="Winged helix-like DNA-binding domain superfamily/Winged helix DNA-binding domain"/>
    <property type="match status" value="1"/>
</dbReference>
<organism evidence="3 4">
    <name type="scientific">Arcanobacterium wilhelmae</name>
    <dbReference type="NCBI Taxonomy" id="1803177"/>
    <lineage>
        <taxon>Bacteria</taxon>
        <taxon>Bacillati</taxon>
        <taxon>Actinomycetota</taxon>
        <taxon>Actinomycetes</taxon>
        <taxon>Actinomycetales</taxon>
        <taxon>Actinomycetaceae</taxon>
        <taxon>Arcanobacterium</taxon>
    </lineage>
</organism>
<proteinExistence type="predicted"/>
<evidence type="ECO:0000259" key="2">
    <source>
        <dbReference type="Pfam" id="PF09339"/>
    </source>
</evidence>
<name>A0ABT9NBF8_9ACTO</name>
<dbReference type="InterPro" id="IPR038475">
    <property type="entry name" value="RecG_C_sf"/>
</dbReference>
<gene>
    <name evidence="3" type="ORF">J2S49_001126</name>
</gene>
<comment type="caution">
    <text evidence="3">The sequence shown here is derived from an EMBL/GenBank/DDBJ whole genome shotgun (WGS) entry which is preliminary data.</text>
</comment>
<dbReference type="PANTHER" id="PTHR30595:SF6">
    <property type="entry name" value="SCHLAFEN ALBA-2 DOMAIN-CONTAINING PROTEIN"/>
    <property type="match status" value="1"/>
</dbReference>
<dbReference type="InterPro" id="IPR038461">
    <property type="entry name" value="Schlafen_AlbA_2_dom_sf"/>
</dbReference>
<dbReference type="InterPro" id="IPR005471">
    <property type="entry name" value="Tscrpt_reg_IclR_N"/>
</dbReference>
<keyword evidence="3" id="KW-0547">Nucleotide-binding</keyword>
<dbReference type="Gene3D" id="3.30.565.60">
    <property type="match status" value="1"/>
</dbReference>
<dbReference type="GO" id="GO:0003678">
    <property type="term" value="F:DNA helicase activity"/>
    <property type="evidence" value="ECO:0007669"/>
    <property type="project" value="UniProtKB-EC"/>
</dbReference>
<keyword evidence="4" id="KW-1185">Reference proteome</keyword>
<keyword evidence="3" id="KW-0378">Hydrolase</keyword>
<keyword evidence="3" id="KW-0347">Helicase</keyword>
<protein>
    <submittedName>
        <fullName evidence="3">ATP-dependent DNA helicase RecG</fullName>
        <ecNumber evidence="3">3.6.4.12</ecNumber>
    </submittedName>
</protein>
<dbReference type="EMBL" id="JAUSQW010000001">
    <property type="protein sequence ID" value="MDP9801050.1"/>
    <property type="molecule type" value="Genomic_DNA"/>
</dbReference>
<dbReference type="EC" id="3.6.4.12" evidence="3"/>
<dbReference type="Proteomes" id="UP001235966">
    <property type="component" value="Unassembled WGS sequence"/>
</dbReference>
<sequence>MAPRTIEAVLELAITERTQMLLTKKEDQWFDRKSIKIAPKKLAETLVALANAEGGKIVVGMSGGKVEPTEQFPELENKLRRTLTGDYLEMPFPGSVSDLEVLTENGTIGHILVFDVAPSERVARTSDGRVYMRMGDSNITQGPAEVRELEYSRGRPFFEAEPCDLTLADLDVELLTRFSEALAASRGFEHLLKSRYMLTTSGQLTNAAALLFSLDPVRVIPGSEIRVVRYNGKERLTGERQNITFDRRTSLPIPKAIDQALEWITEQIPTRKALIGHTFTQVPLAPQAAWTEGVVNAAIHRSYSFMGDSIRVEIFDDRLQITNPGMFRHHSEQFPNPLKISRFASNPIIARTCTDLGYSQELGEGIKRMVDEMRSAGLTDPVFEQQRMHVILTLPFLARVTSEGDAPLPKHADSVIRALRSLGGRGGTTEIASAAGLSRPTTRTTLQALESAGIISWDGKSPTDPRAFWLLTLH</sequence>
<dbReference type="GO" id="GO:0016787">
    <property type="term" value="F:hydrolase activity"/>
    <property type="evidence" value="ECO:0007669"/>
    <property type="project" value="UniProtKB-KW"/>
</dbReference>
<evidence type="ECO:0000313" key="3">
    <source>
        <dbReference type="EMBL" id="MDP9801050.1"/>
    </source>
</evidence>
<keyword evidence="3" id="KW-0067">ATP-binding</keyword>
<accession>A0ABT9NBF8</accession>
<dbReference type="InterPro" id="IPR007421">
    <property type="entry name" value="Schlafen_AlbA_2_dom"/>
</dbReference>
<dbReference type="SUPFAM" id="SSF46785">
    <property type="entry name" value="Winged helix' DNA-binding domain"/>
    <property type="match status" value="1"/>
</dbReference>
<feature type="domain" description="HTH iclR-type" evidence="2">
    <location>
        <begin position="414"/>
        <end position="458"/>
    </location>
</feature>
<dbReference type="Pfam" id="PF04326">
    <property type="entry name" value="SLFN_AlbA_2"/>
    <property type="match status" value="1"/>
</dbReference>
<dbReference type="InterPro" id="IPR036390">
    <property type="entry name" value="WH_DNA-bd_sf"/>
</dbReference>
<evidence type="ECO:0000313" key="4">
    <source>
        <dbReference type="Proteomes" id="UP001235966"/>
    </source>
</evidence>
<dbReference type="InterPro" id="IPR036388">
    <property type="entry name" value="WH-like_DNA-bd_sf"/>
</dbReference>
<evidence type="ECO:0000259" key="1">
    <source>
        <dbReference type="Pfam" id="PF04326"/>
    </source>
</evidence>
<dbReference type="RefSeq" id="WP_278058699.1">
    <property type="nucleotide sequence ID" value="NZ_CP121247.1"/>
</dbReference>
<dbReference type="Gene3D" id="3.30.950.30">
    <property type="entry name" value="Schlafen, AAA domain"/>
    <property type="match status" value="1"/>
</dbReference>